<evidence type="ECO:0000256" key="1">
    <source>
        <dbReference type="SAM" id="Coils"/>
    </source>
</evidence>
<evidence type="ECO:0000313" key="4">
    <source>
        <dbReference type="Proteomes" id="UP000078387"/>
    </source>
</evidence>
<dbReference type="VEuPathDB" id="AmoebaDB:EHI_035820"/>
<dbReference type="AlphaFoldDB" id="A0A5K1V0W7"/>
<dbReference type="VEuPathDB" id="AmoebaDB:EHI7A_024520"/>
<evidence type="ECO:0000256" key="2">
    <source>
        <dbReference type="SAM" id="MobiDB-lite"/>
    </source>
</evidence>
<reference evidence="3 4" key="1">
    <citation type="submission" date="2016-05" db="EMBL/GenBank/DDBJ databases">
        <title>First whole genome sequencing of Entamoeba histolytica HM1:IMSS-clone-6.</title>
        <authorList>
            <person name="Mukherjee Avik.K."/>
            <person name="Izumyama S."/>
            <person name="Nakada-Tsukui K."/>
            <person name="Nozaki T."/>
        </authorList>
    </citation>
    <scope>NUCLEOTIDE SEQUENCE [LARGE SCALE GENOMIC DNA]</scope>
    <source>
        <strain evidence="3 4">HM1:IMSS clone 6</strain>
    </source>
</reference>
<dbReference type="OMA" id="CMDEIAN"/>
<dbReference type="Proteomes" id="UP000078387">
    <property type="component" value="Unassembled WGS sequence"/>
</dbReference>
<dbReference type="EMBL" id="BDEQ01000001">
    <property type="protein sequence ID" value="GAT93672.1"/>
    <property type="molecule type" value="Genomic_DNA"/>
</dbReference>
<feature type="coiled-coil region" evidence="1">
    <location>
        <begin position="142"/>
        <end position="383"/>
    </location>
</feature>
<dbReference type="VEuPathDB" id="AmoebaDB:KM1_028220"/>
<sequence>MNLFSMELERLTEKKLRFGVGQYEYIIQFSISKKSGSLLDDLFVIMSYKNTKDGFMNEYQGSMKVFSALEGLNKLTQIISCKETEENGCLVSFEYGGGIMQILLKKTKGIDIEKRKKQQIKETSFVENSRELTTTCKEELKKDFLETKIEVIENNFDKMQEYWAKKIVESDEKEKELQKEINEIKELNEKLLKEKEEWYEEQQELIIWKEQKEEEIKKLNERNEEIIDILKSLKPSDNTNEEDKIIISKKEYEDIQKRIEELEIKCNFKEELENLKKRVEEVEKKINKMDINEINDNINEVNKKNEELNEKINELKEEKMKNENSIEASKQQNELKVLNELIRELQETINTVEENQIKNEAEIKELKEEKNQIIDSNEKKEKKSKIPRVITCTEDVIEICQVIKENKKEKKCLVICQQQTNEIVINVIIGKEPFEGIYHCSIQNISFNILGQIIELAEITKEKDKVYIEYNQNKIELNLENQMEIWPRIVKLYHYIGNESDILLDGTFEYTDEIKDNNYQLTLIGNEEKEDEEEISHSSSTSSSDKIDKDNAELIKEIQDKVKEVSVSQPKVIKKPKTVFVYSSLPTQFQGRRIQQLGKKVPHYKFTDFWNGYGSCITPDKIVLYYIYEKEECDYQSDLEALKIVYPNIPIITVILNYPEYCLAPPKTNEEDVFVIDVISNILEDGGMLLQFINELTKDE</sequence>
<comment type="caution">
    <text evidence="3">The sequence shown here is derived from an EMBL/GenBank/DDBJ whole genome shotgun (WGS) entry which is preliminary data.</text>
</comment>
<keyword evidence="1" id="KW-0175">Coiled coil</keyword>
<gene>
    <name evidence="3" type="ORF">CL6EHI_035820</name>
</gene>
<organism evidence="3 4">
    <name type="scientific">Entamoeba histolytica</name>
    <dbReference type="NCBI Taxonomy" id="5759"/>
    <lineage>
        <taxon>Eukaryota</taxon>
        <taxon>Amoebozoa</taxon>
        <taxon>Evosea</taxon>
        <taxon>Archamoebae</taxon>
        <taxon>Mastigamoebida</taxon>
        <taxon>Entamoebidae</taxon>
        <taxon>Entamoeba</taxon>
    </lineage>
</organism>
<dbReference type="VEuPathDB" id="AmoebaDB:EHI8A_021400"/>
<proteinExistence type="predicted"/>
<evidence type="ECO:0000313" key="3">
    <source>
        <dbReference type="EMBL" id="GAT93672.1"/>
    </source>
</evidence>
<feature type="region of interest" description="Disordered" evidence="2">
    <location>
        <begin position="526"/>
        <end position="547"/>
    </location>
</feature>
<dbReference type="VEuPathDB" id="AmoebaDB:EHI5A_021660"/>
<accession>A0A5K1V0W7</accession>
<name>A0A5K1V0W7_ENTHI</name>
<protein>
    <submittedName>
        <fullName evidence="3">Uncharacterized protein</fullName>
    </submittedName>
</protein>